<dbReference type="Gene3D" id="3.40.190.10">
    <property type="entry name" value="Periplasmic binding protein-like II"/>
    <property type="match status" value="2"/>
</dbReference>
<evidence type="ECO:0000256" key="3">
    <source>
        <dbReference type="ARBA" id="ARBA00022448"/>
    </source>
</evidence>
<keyword evidence="8" id="KW-1185">Reference proteome</keyword>
<dbReference type="RefSeq" id="WP_075626295.1">
    <property type="nucleotide sequence ID" value="NZ_FOAM01000005.1"/>
</dbReference>
<dbReference type="EMBL" id="MKIP01000031">
    <property type="protein sequence ID" value="OLP61632.1"/>
    <property type="molecule type" value="Genomic_DNA"/>
</dbReference>
<dbReference type="SUPFAM" id="SSF53850">
    <property type="entry name" value="Periplasmic binding protein-like II"/>
    <property type="match status" value="1"/>
</dbReference>
<dbReference type="OrthoDB" id="9812682at2"/>
<dbReference type="InterPro" id="IPR050490">
    <property type="entry name" value="Bact_solute-bd_prot1"/>
</dbReference>
<dbReference type="InterPro" id="IPR006059">
    <property type="entry name" value="SBP"/>
</dbReference>
<gene>
    <name evidence="7" type="ORF">BJF93_08475</name>
</gene>
<evidence type="ECO:0000313" key="8">
    <source>
        <dbReference type="Proteomes" id="UP000186364"/>
    </source>
</evidence>
<proteinExistence type="inferred from homology"/>
<feature type="chain" id="PRO_5010170516" evidence="6">
    <location>
        <begin position="25"/>
        <end position="429"/>
    </location>
</feature>
<protein>
    <submittedName>
        <fullName evidence="7">ABC transporter substrate-binding protein</fullName>
    </submittedName>
</protein>
<evidence type="ECO:0000256" key="4">
    <source>
        <dbReference type="ARBA" id="ARBA00022729"/>
    </source>
</evidence>
<evidence type="ECO:0000256" key="2">
    <source>
        <dbReference type="ARBA" id="ARBA00008520"/>
    </source>
</evidence>
<reference evidence="7 8" key="1">
    <citation type="submission" date="2016-09" db="EMBL/GenBank/DDBJ databases">
        <title>Rhizobium sp. nov., a novel species isolated from the rice rhizosphere.</title>
        <authorList>
            <person name="Zhao J."/>
            <person name="Zhang X."/>
        </authorList>
    </citation>
    <scope>NUCLEOTIDE SEQUENCE [LARGE SCALE GENOMIC DNA]</scope>
    <source>
        <strain evidence="7 8">1.7048</strain>
    </source>
</reference>
<keyword evidence="4 6" id="KW-0732">Signal</keyword>
<evidence type="ECO:0000313" key="7">
    <source>
        <dbReference type="EMBL" id="OLP61632.1"/>
    </source>
</evidence>
<keyword evidence="5" id="KW-0574">Periplasm</keyword>
<evidence type="ECO:0000256" key="5">
    <source>
        <dbReference type="ARBA" id="ARBA00022764"/>
    </source>
</evidence>
<organism evidence="7 8">
    <name type="scientific">Xaviernesmea oryzae</name>
    <dbReference type="NCBI Taxonomy" id="464029"/>
    <lineage>
        <taxon>Bacteria</taxon>
        <taxon>Pseudomonadati</taxon>
        <taxon>Pseudomonadota</taxon>
        <taxon>Alphaproteobacteria</taxon>
        <taxon>Hyphomicrobiales</taxon>
        <taxon>Rhizobiaceae</taxon>
        <taxon>Rhizobium/Agrobacterium group</taxon>
        <taxon>Xaviernesmea</taxon>
    </lineage>
</organism>
<dbReference type="Pfam" id="PF01547">
    <property type="entry name" value="SBP_bac_1"/>
    <property type="match status" value="1"/>
</dbReference>
<sequence length="429" mass="46613">MTSSAWTRTTALSLLAATALTASATAGKAADITLRALMEDVPETRIIEALLPEFTAKTGIKVEFEKIGYPDMHDKLVTQLVSAESAYNLLEVDFLWAGEFPAANWLVDLKPMAEASKFDTAPFVPSMLDLLGRTAEKMPLVPMYNYSMGLIYRTDLISDEKLKTAYKQETGKELALPQTLEDYVAVSKFMKAKAGVEGSAMQGQRGDPNAMEFSNYLFSAGGHYLGNDRSVVLDSPEARKALDLYIDNIKNGAQQGALSATLDDTLRLMCSGKAFSMVTYWWMLPQINDAKACPEAADKVALSVMPGGHGESGGWGWGIPANVPEDQQKAAWTFIQWVQSKEISVKRALQGHAPVRTDVFSDPEVLAKYPFYKTAEQVVASGQSFPIFTYSAEYENLLGTQISTAASGGTSTDEAIKASAAGLKELMSR</sequence>
<name>A0A1Q9B0V7_9HYPH</name>
<keyword evidence="3" id="KW-0813">Transport</keyword>
<dbReference type="AlphaFoldDB" id="A0A1Q9B0V7"/>
<dbReference type="Proteomes" id="UP000186364">
    <property type="component" value="Unassembled WGS sequence"/>
</dbReference>
<comment type="similarity">
    <text evidence="2">Belongs to the bacterial solute-binding protein 1 family.</text>
</comment>
<accession>A0A1Q9B0V7</accession>
<feature type="signal peptide" evidence="6">
    <location>
        <begin position="1"/>
        <end position="24"/>
    </location>
</feature>
<dbReference type="PANTHER" id="PTHR43649:SF34">
    <property type="entry name" value="ABC TRANSPORTER PERIPLASMIC-BINDING PROTEIN YCJN-RELATED"/>
    <property type="match status" value="1"/>
</dbReference>
<comment type="subcellular location">
    <subcellularLocation>
        <location evidence="1">Periplasm</location>
    </subcellularLocation>
</comment>
<comment type="caution">
    <text evidence="7">The sequence shown here is derived from an EMBL/GenBank/DDBJ whole genome shotgun (WGS) entry which is preliminary data.</text>
</comment>
<evidence type="ECO:0000256" key="6">
    <source>
        <dbReference type="SAM" id="SignalP"/>
    </source>
</evidence>
<evidence type="ECO:0000256" key="1">
    <source>
        <dbReference type="ARBA" id="ARBA00004418"/>
    </source>
</evidence>
<dbReference type="GO" id="GO:0042597">
    <property type="term" value="C:periplasmic space"/>
    <property type="evidence" value="ECO:0007669"/>
    <property type="project" value="UniProtKB-SubCell"/>
</dbReference>
<dbReference type="PANTHER" id="PTHR43649">
    <property type="entry name" value="ARABINOSE-BINDING PROTEIN-RELATED"/>
    <property type="match status" value="1"/>
</dbReference>